<dbReference type="RefSeq" id="WP_255228336.1">
    <property type="nucleotide sequence ID" value="NZ_JAJEKE010000015.1"/>
</dbReference>
<dbReference type="Pfam" id="PF03572">
    <property type="entry name" value="Peptidase_S41"/>
    <property type="match status" value="1"/>
</dbReference>
<gene>
    <name evidence="2" type="ORF">LJD61_14830</name>
</gene>
<dbReference type="EMBL" id="JAJEKE010000015">
    <property type="protein sequence ID" value="MCQ1530814.1"/>
    <property type="molecule type" value="Genomic_DNA"/>
</dbReference>
<protein>
    <recommendedName>
        <fullName evidence="1">Tail specific protease domain-containing protein</fullName>
    </recommendedName>
</protein>
<dbReference type="Gene3D" id="3.90.226.10">
    <property type="entry name" value="2-enoyl-CoA Hydratase, Chain A, domain 1"/>
    <property type="match status" value="1"/>
</dbReference>
<keyword evidence="3" id="KW-1185">Reference proteome</keyword>
<accession>A0ABT1NIC2</accession>
<reference evidence="2 3" key="1">
    <citation type="submission" date="2021-10" db="EMBL/GenBank/DDBJ databases">
        <title>Lutispora strain m25 sp. nov., a thermophilic, non-spore-forming bacterium isolated from a lab-scale methanogenic bioreactor digesting anaerobic sludge.</title>
        <authorList>
            <person name="El Houari A."/>
            <person name="Mcdonald J."/>
        </authorList>
    </citation>
    <scope>NUCLEOTIDE SEQUENCE [LARGE SCALE GENOMIC DNA]</scope>
    <source>
        <strain evidence="3">m25</strain>
    </source>
</reference>
<organism evidence="2 3">
    <name type="scientific">Lutispora saccharofermentans</name>
    <dbReference type="NCBI Taxonomy" id="3024236"/>
    <lineage>
        <taxon>Bacteria</taxon>
        <taxon>Bacillati</taxon>
        <taxon>Bacillota</taxon>
        <taxon>Clostridia</taxon>
        <taxon>Lutisporales</taxon>
        <taxon>Lutisporaceae</taxon>
        <taxon>Lutispora</taxon>
    </lineage>
</organism>
<feature type="domain" description="Tail specific protease" evidence="1">
    <location>
        <begin position="86"/>
        <end position="270"/>
    </location>
</feature>
<proteinExistence type="predicted"/>
<dbReference type="SUPFAM" id="SSF52096">
    <property type="entry name" value="ClpP/crotonase"/>
    <property type="match status" value="1"/>
</dbReference>
<sequence>MLFIFIVLVFFVIYKFSLLNYFGFVTYSDAKNIIKDFEKNYLYSEVFLNKEYIELKNNILKPPFTSKQKIDTLIKLSEKLSGDNYTNFSYADLVQGKLNYSLYKKFEMQSKKIDENTGYIKLSSFGENAEKKFFKALEKMEGMEYLILDLRGNHLGYYTEAIEIADDLLPGDLEIASVEFSNSKHYYSSNDFYYGFKKIFLLLDEESACNTEMFALALKENMGDKVELIGKKTKGIDIGQVYKIYYNKINFSISAYKWNVKGKTSESLASYLSKYNNIALSSLDDYIKAAASMK</sequence>
<dbReference type="InterPro" id="IPR029045">
    <property type="entry name" value="ClpP/crotonase-like_dom_sf"/>
</dbReference>
<dbReference type="Proteomes" id="UP001651880">
    <property type="component" value="Unassembled WGS sequence"/>
</dbReference>
<dbReference type="InterPro" id="IPR005151">
    <property type="entry name" value="Tail-specific_protease"/>
</dbReference>
<name>A0ABT1NIC2_9FIRM</name>
<dbReference type="PANTHER" id="PTHR32060">
    <property type="entry name" value="TAIL-SPECIFIC PROTEASE"/>
    <property type="match status" value="1"/>
</dbReference>
<evidence type="ECO:0000259" key="1">
    <source>
        <dbReference type="SMART" id="SM00245"/>
    </source>
</evidence>
<evidence type="ECO:0000313" key="3">
    <source>
        <dbReference type="Proteomes" id="UP001651880"/>
    </source>
</evidence>
<dbReference type="SMART" id="SM00245">
    <property type="entry name" value="TSPc"/>
    <property type="match status" value="1"/>
</dbReference>
<dbReference type="PANTHER" id="PTHR32060:SF30">
    <property type="entry name" value="CARBOXY-TERMINAL PROCESSING PROTEASE CTPA"/>
    <property type="match status" value="1"/>
</dbReference>
<evidence type="ECO:0000313" key="2">
    <source>
        <dbReference type="EMBL" id="MCQ1530814.1"/>
    </source>
</evidence>
<comment type="caution">
    <text evidence="2">The sequence shown here is derived from an EMBL/GenBank/DDBJ whole genome shotgun (WGS) entry which is preliminary data.</text>
</comment>